<dbReference type="InterPro" id="IPR005045">
    <property type="entry name" value="CDC50/LEM3_fam"/>
</dbReference>
<sequence>MIALSRKFVFSERFRDWFESNLFSIEAYRQQCLPAFRPLIDRRSTITLFATISSMLIIIGSILMHQSKLERLFRIDYTDCRPFTGTRSCSQILFDWRSNRSLRASTSPPSCHCWFRFFLSESLPSNVFIYYGLENYHQNHLHYVRSKSLDQFQGRPVILRDCEPFGYKQIDRNNRKPIVPCGTIANSLFNDSYKLWFLDHRTITSYPLIRPVKLKRTKIAWPSDMNFVKKIDPKVFVNFTNPPNWGSTTLWDLDEFDAKNNGFQNEALIVWMRVAAFPNFHKLFGRIRHDSNPFKRSLPRGFYYLRIEYNYPVKEFNGRKSILIANTNPLIGRQYNFLSILYLTIGTIGILSTLVMIWIDRNLSIKIDEVIEIDEMTPYFFRKISTFRSMLS</sequence>
<comment type="similarity">
    <text evidence="2 6">Belongs to the CDC50/LEM3 family.</text>
</comment>
<gene>
    <name evidence="7" type="ORF">QR98_0083850</name>
</gene>
<evidence type="ECO:0000256" key="5">
    <source>
        <dbReference type="ARBA" id="ARBA00023136"/>
    </source>
</evidence>
<keyword evidence="3" id="KW-0812">Transmembrane</keyword>
<dbReference type="VEuPathDB" id="VectorBase:SSCA005906"/>
<evidence type="ECO:0000313" key="8">
    <source>
        <dbReference type="Proteomes" id="UP000616769"/>
    </source>
</evidence>
<dbReference type="PIRSF" id="PIRSF015840">
    <property type="entry name" value="DUF284_TM_euk"/>
    <property type="match status" value="1"/>
</dbReference>
<dbReference type="PANTHER" id="PTHR10926:SF0">
    <property type="entry name" value="CDC50, ISOFORM A"/>
    <property type="match status" value="1"/>
</dbReference>
<dbReference type="Proteomes" id="UP000616769">
    <property type="component" value="Unassembled WGS sequence"/>
</dbReference>
<keyword evidence="4" id="KW-1133">Transmembrane helix</keyword>
<dbReference type="GO" id="GO:0005783">
    <property type="term" value="C:endoplasmic reticulum"/>
    <property type="evidence" value="ECO:0007669"/>
    <property type="project" value="TreeGrafter"/>
</dbReference>
<name>A0A132AHC0_SARSC</name>
<dbReference type="AlphaFoldDB" id="A0A132AHC0"/>
<dbReference type="GO" id="GO:0005886">
    <property type="term" value="C:plasma membrane"/>
    <property type="evidence" value="ECO:0007669"/>
    <property type="project" value="TreeGrafter"/>
</dbReference>
<comment type="subcellular location">
    <subcellularLocation>
        <location evidence="1">Membrane</location>
        <topology evidence="1">Multi-pass membrane protein</topology>
    </subcellularLocation>
</comment>
<organism evidence="7 8">
    <name type="scientific">Sarcoptes scabiei</name>
    <name type="common">Itch mite</name>
    <name type="synonym">Acarus scabiei</name>
    <dbReference type="NCBI Taxonomy" id="52283"/>
    <lineage>
        <taxon>Eukaryota</taxon>
        <taxon>Metazoa</taxon>
        <taxon>Ecdysozoa</taxon>
        <taxon>Arthropoda</taxon>
        <taxon>Chelicerata</taxon>
        <taxon>Arachnida</taxon>
        <taxon>Acari</taxon>
        <taxon>Acariformes</taxon>
        <taxon>Sarcoptiformes</taxon>
        <taxon>Astigmata</taxon>
        <taxon>Psoroptidia</taxon>
        <taxon>Sarcoptoidea</taxon>
        <taxon>Sarcoptidae</taxon>
        <taxon>Sarcoptinae</taxon>
        <taxon>Sarcoptes</taxon>
    </lineage>
</organism>
<evidence type="ECO:0000256" key="4">
    <source>
        <dbReference type="ARBA" id="ARBA00022989"/>
    </source>
</evidence>
<accession>A0A132AHC0</accession>
<evidence type="ECO:0000256" key="6">
    <source>
        <dbReference type="PIRNR" id="PIRNR015840"/>
    </source>
</evidence>
<evidence type="ECO:0000256" key="1">
    <source>
        <dbReference type="ARBA" id="ARBA00004141"/>
    </source>
</evidence>
<dbReference type="PANTHER" id="PTHR10926">
    <property type="entry name" value="CELL CYCLE CONTROL PROTEIN 50"/>
    <property type="match status" value="1"/>
</dbReference>
<proteinExistence type="inferred from homology"/>
<reference evidence="7 8" key="1">
    <citation type="journal article" date="2015" name="Parasit. Vectors">
        <title>Draft genome of the scabies mite.</title>
        <authorList>
            <person name="Rider S.D.Jr."/>
            <person name="Morgan M.S."/>
            <person name="Arlian L.G."/>
        </authorList>
    </citation>
    <scope>NUCLEOTIDE SEQUENCE [LARGE SCALE GENOMIC DNA]</scope>
    <source>
        <strain evidence="7">Arlian Lab</strain>
    </source>
</reference>
<evidence type="ECO:0000313" key="7">
    <source>
        <dbReference type="EMBL" id="KPM09840.1"/>
    </source>
</evidence>
<comment type="caution">
    <text evidence="7">The sequence shown here is derived from an EMBL/GenBank/DDBJ whole genome shotgun (WGS) entry which is preliminary data.</text>
</comment>
<evidence type="ECO:0000256" key="3">
    <source>
        <dbReference type="ARBA" id="ARBA00022692"/>
    </source>
</evidence>
<protein>
    <submittedName>
        <fullName evidence="7">Cell cycle control protein 50A-like protein</fullName>
    </submittedName>
</protein>
<keyword evidence="5 6" id="KW-0472">Membrane</keyword>
<dbReference type="OrthoDB" id="340608at2759"/>
<evidence type="ECO:0000256" key="2">
    <source>
        <dbReference type="ARBA" id="ARBA00009457"/>
    </source>
</evidence>
<dbReference type="GO" id="GO:0005794">
    <property type="term" value="C:Golgi apparatus"/>
    <property type="evidence" value="ECO:0007669"/>
    <property type="project" value="TreeGrafter"/>
</dbReference>
<dbReference type="Pfam" id="PF03381">
    <property type="entry name" value="CDC50"/>
    <property type="match status" value="1"/>
</dbReference>
<dbReference type="EMBL" id="JXLN01014135">
    <property type="protein sequence ID" value="KPM09840.1"/>
    <property type="molecule type" value="Genomic_DNA"/>
</dbReference>